<reference evidence="4 5" key="1">
    <citation type="submission" date="2015-09" db="EMBL/GenBank/DDBJ databases">
        <title>Bacillus cereus food isolates.</title>
        <authorList>
            <person name="Boekhorst J."/>
        </authorList>
    </citation>
    <scope>NUCLEOTIDE SEQUENCE [LARGE SCALE GENOMIC DNA]</scope>
    <source>
        <strain evidence="4 5">B4088</strain>
    </source>
</reference>
<evidence type="ECO:0000313" key="4">
    <source>
        <dbReference type="EMBL" id="KZD72083.1"/>
    </source>
</evidence>
<name>A0A164QRQ0_BACCE</name>
<protein>
    <submittedName>
        <fullName evidence="4">Flagellar basal-body rod modification protein FlgD</fullName>
    </submittedName>
</protein>
<evidence type="ECO:0000256" key="1">
    <source>
        <dbReference type="ARBA" id="ARBA00010577"/>
    </source>
</evidence>
<evidence type="ECO:0000313" key="5">
    <source>
        <dbReference type="Proteomes" id="UP000076482"/>
    </source>
</evidence>
<dbReference type="Proteomes" id="UP000076482">
    <property type="component" value="Unassembled WGS sequence"/>
</dbReference>
<dbReference type="RefSeq" id="WP_063259766.1">
    <property type="nucleotide sequence ID" value="NZ_LJKE01000015.1"/>
</dbReference>
<dbReference type="InterPro" id="IPR005648">
    <property type="entry name" value="FlgD"/>
</dbReference>
<keyword evidence="4" id="KW-0282">Flagellum</keyword>
<feature type="compositionally biased region" description="Basic and acidic residues" evidence="3">
    <location>
        <begin position="149"/>
        <end position="172"/>
    </location>
</feature>
<keyword evidence="2" id="KW-1005">Bacterial flagellum biogenesis</keyword>
<sequence length="190" mass="20832">MEISAVQNSPKSNSMTQAMGMNRDMYMTLFLETLKNQNPFQTMQTSEMMQQVSQLGFMEQVENMKDAVESMSILSTNNLFLQGAVLLNKNVSYLTEDGNIETGVPTSVRLEKGTMQYLINDKYVPAALIQEITVPEENGDNNGSEEGGSTDKPEGPTDKPESPTNKPEHPIDIPESPGTLPGNAAKPNDN</sequence>
<organism evidence="4 5">
    <name type="scientific">Bacillus cereus</name>
    <dbReference type="NCBI Taxonomy" id="1396"/>
    <lineage>
        <taxon>Bacteria</taxon>
        <taxon>Bacillati</taxon>
        <taxon>Bacillota</taxon>
        <taxon>Bacilli</taxon>
        <taxon>Bacillales</taxon>
        <taxon>Bacillaceae</taxon>
        <taxon>Bacillus</taxon>
        <taxon>Bacillus cereus group</taxon>
    </lineage>
</organism>
<gene>
    <name evidence="4" type="ORF">B4088_0544</name>
</gene>
<comment type="caution">
    <text evidence="4">The sequence shown here is derived from an EMBL/GenBank/DDBJ whole genome shotgun (WGS) entry which is preliminary data.</text>
</comment>
<feature type="region of interest" description="Disordered" evidence="3">
    <location>
        <begin position="135"/>
        <end position="190"/>
    </location>
</feature>
<dbReference type="AlphaFoldDB" id="A0A164QRQ0"/>
<keyword evidence="4" id="KW-0966">Cell projection</keyword>
<dbReference type="Pfam" id="PF03963">
    <property type="entry name" value="FlgD"/>
    <property type="match status" value="1"/>
</dbReference>
<comment type="similarity">
    <text evidence="1">Belongs to the FlgD family.</text>
</comment>
<evidence type="ECO:0000256" key="3">
    <source>
        <dbReference type="SAM" id="MobiDB-lite"/>
    </source>
</evidence>
<dbReference type="GO" id="GO:0044781">
    <property type="term" value="P:bacterial-type flagellum organization"/>
    <property type="evidence" value="ECO:0007669"/>
    <property type="project" value="UniProtKB-KW"/>
</dbReference>
<accession>A0A164QRQ0</accession>
<dbReference type="PATRIC" id="fig|1396.535.peg.4296"/>
<evidence type="ECO:0000256" key="2">
    <source>
        <dbReference type="ARBA" id="ARBA00022795"/>
    </source>
</evidence>
<dbReference type="EMBL" id="LJKE01000015">
    <property type="protein sequence ID" value="KZD72083.1"/>
    <property type="molecule type" value="Genomic_DNA"/>
</dbReference>
<proteinExistence type="inferred from homology"/>
<keyword evidence="4" id="KW-0969">Cilium</keyword>